<dbReference type="Proteomes" id="UP000001307">
    <property type="component" value="Unassembled WGS sequence"/>
</dbReference>
<dbReference type="SUPFAM" id="SSF82199">
    <property type="entry name" value="SET domain"/>
    <property type="match status" value="1"/>
</dbReference>
<evidence type="ECO:0000313" key="3">
    <source>
        <dbReference type="Proteomes" id="UP000001307"/>
    </source>
</evidence>
<organism evidence="2">
    <name type="scientific">Oikopleura dioica</name>
    <name type="common">Tunicate</name>
    <dbReference type="NCBI Taxonomy" id="34765"/>
    <lineage>
        <taxon>Eukaryota</taxon>
        <taxon>Metazoa</taxon>
        <taxon>Chordata</taxon>
        <taxon>Tunicata</taxon>
        <taxon>Appendicularia</taxon>
        <taxon>Copelata</taxon>
        <taxon>Oikopleuridae</taxon>
        <taxon>Oikopleura</taxon>
    </lineage>
</organism>
<dbReference type="InterPro" id="IPR053201">
    <property type="entry name" value="Flavunoidine_N-MTase"/>
</dbReference>
<dbReference type="OrthoDB" id="308383at2759"/>
<dbReference type="PANTHER" id="PTHR12350">
    <property type="entry name" value="HISTONE-LYSINE N-METHYLTRANSFERASE-RELATED"/>
    <property type="match status" value="1"/>
</dbReference>
<evidence type="ECO:0000259" key="1">
    <source>
        <dbReference type="PROSITE" id="PS50280"/>
    </source>
</evidence>
<dbReference type="PROSITE" id="PS50280">
    <property type="entry name" value="SET"/>
    <property type="match status" value="1"/>
</dbReference>
<dbReference type="InParanoid" id="E4XTH5"/>
<reference evidence="2" key="1">
    <citation type="journal article" date="2010" name="Science">
        <title>Plasticity of animal genome architecture unmasked by rapid evolution of a pelagic tunicate.</title>
        <authorList>
            <person name="Denoeud F."/>
            <person name="Henriet S."/>
            <person name="Mungpakdee S."/>
            <person name="Aury J.M."/>
            <person name="Da Silva C."/>
            <person name="Brinkmann H."/>
            <person name="Mikhaleva J."/>
            <person name="Olsen L.C."/>
            <person name="Jubin C."/>
            <person name="Canestro C."/>
            <person name="Bouquet J.M."/>
            <person name="Danks G."/>
            <person name="Poulain J."/>
            <person name="Campsteijn C."/>
            <person name="Adamski M."/>
            <person name="Cross I."/>
            <person name="Yadetie F."/>
            <person name="Muffato M."/>
            <person name="Louis A."/>
            <person name="Butcher S."/>
            <person name="Tsagkogeorga G."/>
            <person name="Konrad A."/>
            <person name="Singh S."/>
            <person name="Jensen M.F."/>
            <person name="Cong E.H."/>
            <person name="Eikeseth-Otteraa H."/>
            <person name="Noel B."/>
            <person name="Anthouard V."/>
            <person name="Porcel B.M."/>
            <person name="Kachouri-Lafond R."/>
            <person name="Nishino A."/>
            <person name="Ugolini M."/>
            <person name="Chourrout P."/>
            <person name="Nishida H."/>
            <person name="Aasland R."/>
            <person name="Huzurbazar S."/>
            <person name="Westhof E."/>
            <person name="Delsuc F."/>
            <person name="Lehrach H."/>
            <person name="Reinhardt R."/>
            <person name="Weissenbach J."/>
            <person name="Roy S.W."/>
            <person name="Artiguenave F."/>
            <person name="Postlethwait J.H."/>
            <person name="Manak J.R."/>
            <person name="Thompson E.M."/>
            <person name="Jaillon O."/>
            <person name="Du Pasquier L."/>
            <person name="Boudinot P."/>
            <person name="Liberles D.A."/>
            <person name="Volff J.N."/>
            <person name="Philippe H."/>
            <person name="Lenhard B."/>
            <person name="Roest Crollius H."/>
            <person name="Wincker P."/>
            <person name="Chourrout D."/>
        </authorList>
    </citation>
    <scope>NUCLEOTIDE SEQUENCE [LARGE SCALE GENOMIC DNA]</scope>
</reference>
<dbReference type="AlphaFoldDB" id="E4XTH5"/>
<gene>
    <name evidence="2" type="ORF">GSOID_T00003781001</name>
</gene>
<name>E4XTH5_OIKDI</name>
<dbReference type="InterPro" id="IPR046341">
    <property type="entry name" value="SET_dom_sf"/>
</dbReference>
<accession>E4XTH5</accession>
<dbReference type="Pfam" id="PF00856">
    <property type="entry name" value="SET"/>
    <property type="match status" value="1"/>
</dbReference>
<dbReference type="PANTHER" id="PTHR12350:SF19">
    <property type="entry name" value="SET DOMAIN-CONTAINING PROTEIN"/>
    <property type="match status" value="1"/>
</dbReference>
<evidence type="ECO:0000313" key="2">
    <source>
        <dbReference type="EMBL" id="CBY13037.1"/>
    </source>
</evidence>
<feature type="domain" description="SET" evidence="1">
    <location>
        <begin position="43"/>
        <end position="134"/>
    </location>
</feature>
<keyword evidence="3" id="KW-1185">Reference proteome</keyword>
<protein>
    <recommendedName>
        <fullName evidence="1">SET domain-containing protein</fullName>
    </recommendedName>
</protein>
<dbReference type="InterPro" id="IPR001214">
    <property type="entry name" value="SET_dom"/>
</dbReference>
<dbReference type="EMBL" id="FN653156">
    <property type="protein sequence ID" value="CBY13037.1"/>
    <property type="molecule type" value="Genomic_DNA"/>
</dbReference>
<proteinExistence type="predicted"/>
<sequence>MPSTTVVPEIKTNVIKESMNDQNLLPNELFEGEIARANEFGEGRWEIRQQGSEWALLALKSYVPGDLNISSGPNRTSHTIQTGDEKHVIMNLPCRFLNHCCEPSLGAWDNDCEAFDFIALRHIQKGEELTFDYDTTEFKVENFPEKCLCGVNSCRRTIDGYLGSEEIVREKYGKYIARYLKSKKLAY</sequence>
<dbReference type="Gene3D" id="2.170.270.10">
    <property type="entry name" value="SET domain"/>
    <property type="match status" value="1"/>
</dbReference>